<evidence type="ECO:0000256" key="1">
    <source>
        <dbReference type="ARBA" id="ARBA00004123"/>
    </source>
</evidence>
<evidence type="ECO:0000256" key="3">
    <source>
        <dbReference type="ARBA" id="ARBA00010691"/>
    </source>
</evidence>
<feature type="domain" description="Core Histone H2A/H2B/H3" evidence="11">
    <location>
        <begin position="16"/>
        <end position="84"/>
    </location>
</feature>
<accession>A0AAX4JIA3</accession>
<dbReference type="InterPro" id="IPR002119">
    <property type="entry name" value="Histone_H2A"/>
</dbReference>
<evidence type="ECO:0000256" key="2">
    <source>
        <dbReference type="ARBA" id="ARBA00004286"/>
    </source>
</evidence>
<dbReference type="Pfam" id="PF16211">
    <property type="entry name" value="Histone_H2A_C"/>
    <property type="match status" value="1"/>
</dbReference>
<dbReference type="Proteomes" id="UP001355207">
    <property type="component" value="Chromosome 1"/>
</dbReference>
<keyword evidence="6 9" id="KW-0238">DNA-binding</keyword>
<proteinExistence type="inferred from homology"/>
<dbReference type="GO" id="GO:0003677">
    <property type="term" value="F:DNA binding"/>
    <property type="evidence" value="ECO:0007669"/>
    <property type="project" value="UniProtKB-KW"/>
</dbReference>
<dbReference type="PRINTS" id="PR00620">
    <property type="entry name" value="HISTONEH2A"/>
</dbReference>
<reference evidence="13 14" key="1">
    <citation type="submission" date="2024-01" db="EMBL/GenBank/DDBJ databases">
        <title>Comparative genomics of Cryptococcus and Kwoniella reveals pathogenesis evolution and contrasting modes of karyotype evolution via chromosome fusion or intercentromeric recombination.</title>
        <authorList>
            <person name="Coelho M.A."/>
            <person name="David-Palma M."/>
            <person name="Shea T."/>
            <person name="Bowers K."/>
            <person name="McGinley-Smith S."/>
            <person name="Mohammad A.W."/>
            <person name="Gnirke A."/>
            <person name="Yurkov A.M."/>
            <person name="Nowrousian M."/>
            <person name="Sun S."/>
            <person name="Cuomo C.A."/>
            <person name="Heitman J."/>
        </authorList>
    </citation>
    <scope>NUCLEOTIDE SEQUENCE [LARGE SCALE GENOMIC DNA]</scope>
    <source>
        <strain evidence="13 14">CBS 6074</strain>
    </source>
</reference>
<feature type="compositionally biased region" description="Basic residues" evidence="10">
    <location>
        <begin position="116"/>
        <end position="125"/>
    </location>
</feature>
<dbReference type="SUPFAM" id="SSF47113">
    <property type="entry name" value="Histone-fold"/>
    <property type="match status" value="1"/>
</dbReference>
<comment type="subunit">
    <text evidence="9">The nucleosome is a histone octamer containing two molecules each of H2A, H2B, H3 and H4 assembled in one H3-H4 heterotetramer and two H2A-H2B heterodimers. The octamer wraps approximately 147 bp of DNA.</text>
</comment>
<keyword evidence="14" id="KW-1185">Reference proteome</keyword>
<dbReference type="AlphaFoldDB" id="A0AAX4JIA3"/>
<dbReference type="Gene3D" id="1.10.20.10">
    <property type="entry name" value="Histone, subunit A"/>
    <property type="match status" value="1"/>
</dbReference>
<dbReference type="GeneID" id="91090730"/>
<dbReference type="Pfam" id="PF00125">
    <property type="entry name" value="Histone"/>
    <property type="match status" value="1"/>
</dbReference>
<evidence type="ECO:0000256" key="6">
    <source>
        <dbReference type="ARBA" id="ARBA00023125"/>
    </source>
</evidence>
<feature type="region of interest" description="Disordered" evidence="10">
    <location>
        <begin position="109"/>
        <end position="143"/>
    </location>
</feature>
<dbReference type="GO" id="GO:0046982">
    <property type="term" value="F:protein heterodimerization activity"/>
    <property type="evidence" value="ECO:0007669"/>
    <property type="project" value="InterPro"/>
</dbReference>
<dbReference type="SMART" id="SM00414">
    <property type="entry name" value="H2A"/>
    <property type="match status" value="1"/>
</dbReference>
<evidence type="ECO:0000313" key="14">
    <source>
        <dbReference type="Proteomes" id="UP001355207"/>
    </source>
</evidence>
<keyword evidence="8 9" id="KW-0544">Nucleosome core</keyword>
<dbReference type="RefSeq" id="XP_066071962.1">
    <property type="nucleotide sequence ID" value="XM_066215865.1"/>
</dbReference>
<keyword evidence="7 9" id="KW-0539">Nucleus</keyword>
<organism evidence="13 14">
    <name type="scientific">Kwoniella dendrophila CBS 6074</name>
    <dbReference type="NCBI Taxonomy" id="1295534"/>
    <lineage>
        <taxon>Eukaryota</taxon>
        <taxon>Fungi</taxon>
        <taxon>Dikarya</taxon>
        <taxon>Basidiomycota</taxon>
        <taxon>Agaricomycotina</taxon>
        <taxon>Tremellomycetes</taxon>
        <taxon>Tremellales</taxon>
        <taxon>Cryptococcaceae</taxon>
        <taxon>Kwoniella</taxon>
    </lineage>
</organism>
<dbReference type="InterPro" id="IPR009072">
    <property type="entry name" value="Histone-fold"/>
</dbReference>
<dbReference type="FunFam" id="1.10.20.10:FF:000093">
    <property type="entry name" value="Histone H2A"/>
    <property type="match status" value="1"/>
</dbReference>
<evidence type="ECO:0000259" key="11">
    <source>
        <dbReference type="Pfam" id="PF00125"/>
    </source>
</evidence>
<dbReference type="GO" id="GO:0000786">
    <property type="term" value="C:nucleosome"/>
    <property type="evidence" value="ECO:0007669"/>
    <property type="project" value="UniProtKB-KW"/>
</dbReference>
<feature type="domain" description="Histone H2A C-terminal" evidence="12">
    <location>
        <begin position="89"/>
        <end position="123"/>
    </location>
</feature>
<dbReference type="InterPro" id="IPR032454">
    <property type="entry name" value="Histone_H2A_C"/>
</dbReference>
<gene>
    <name evidence="13" type="ORF">L201_000058</name>
</gene>
<dbReference type="EMBL" id="CP144098">
    <property type="protein sequence ID" value="WWC85199.1"/>
    <property type="molecule type" value="Genomic_DNA"/>
</dbReference>
<evidence type="ECO:0000256" key="5">
    <source>
        <dbReference type="ARBA" id="ARBA00022990"/>
    </source>
</evidence>
<comment type="subcellular location">
    <subcellularLocation>
        <location evidence="2">Chromosome</location>
    </subcellularLocation>
    <subcellularLocation>
        <location evidence="1 9">Nucleus</location>
    </subcellularLocation>
</comment>
<keyword evidence="5" id="KW-0007">Acetylation</keyword>
<dbReference type="GO" id="GO:0005634">
    <property type="term" value="C:nucleus"/>
    <property type="evidence" value="ECO:0007669"/>
    <property type="project" value="UniProtKB-SubCell"/>
</dbReference>
<evidence type="ECO:0000256" key="9">
    <source>
        <dbReference type="RuleBase" id="RU003767"/>
    </source>
</evidence>
<sequence length="143" mass="15869">MTDSSSKIPLRGNGRSARAGLTFPVFKVHRNMKKGRYAKTIQHGSSVYFTAVLEYLCCEVVEVSGLVAINFKKKRITPRHLQIGIQNDDELCKLFDKITIAQGGVLPNIHPELTKKSKSKLKKKKNSQDSTVTPLETEESGPA</sequence>
<dbReference type="PANTHER" id="PTHR23430">
    <property type="entry name" value="HISTONE H2A"/>
    <property type="match status" value="1"/>
</dbReference>
<evidence type="ECO:0000256" key="10">
    <source>
        <dbReference type="SAM" id="MobiDB-lite"/>
    </source>
</evidence>
<dbReference type="PROSITE" id="PS00046">
    <property type="entry name" value="HISTONE_H2A"/>
    <property type="match status" value="1"/>
</dbReference>
<dbReference type="InterPro" id="IPR032458">
    <property type="entry name" value="Histone_H2A_CS"/>
</dbReference>
<keyword evidence="4 9" id="KW-0158">Chromosome</keyword>
<protein>
    <recommendedName>
        <fullName evidence="9">Histone H2A</fullName>
    </recommendedName>
</protein>
<evidence type="ECO:0000256" key="4">
    <source>
        <dbReference type="ARBA" id="ARBA00022454"/>
    </source>
</evidence>
<name>A0AAX4JIA3_9TREE</name>
<comment type="similarity">
    <text evidence="3 9">Belongs to the histone H2A family.</text>
</comment>
<evidence type="ECO:0000256" key="7">
    <source>
        <dbReference type="ARBA" id="ARBA00023242"/>
    </source>
</evidence>
<evidence type="ECO:0000259" key="12">
    <source>
        <dbReference type="Pfam" id="PF16211"/>
    </source>
</evidence>
<dbReference type="InterPro" id="IPR007125">
    <property type="entry name" value="H2A/H2B/H3"/>
</dbReference>
<evidence type="ECO:0000256" key="8">
    <source>
        <dbReference type="ARBA" id="ARBA00023269"/>
    </source>
</evidence>
<dbReference type="GO" id="GO:0030527">
    <property type="term" value="F:structural constituent of chromatin"/>
    <property type="evidence" value="ECO:0007669"/>
    <property type="project" value="InterPro"/>
</dbReference>
<dbReference type="CDD" id="cd00074">
    <property type="entry name" value="HFD_H2A"/>
    <property type="match status" value="1"/>
</dbReference>
<evidence type="ECO:0000313" key="13">
    <source>
        <dbReference type="EMBL" id="WWC85199.1"/>
    </source>
</evidence>